<gene>
    <name evidence="4" type="ORF">CLV35_1941</name>
</gene>
<dbReference type="InterPro" id="IPR050490">
    <property type="entry name" value="Bact_solute-bd_prot1"/>
</dbReference>
<evidence type="ECO:0000313" key="5">
    <source>
        <dbReference type="Proteomes" id="UP000281955"/>
    </source>
</evidence>
<keyword evidence="3" id="KW-0732">Signal</keyword>
<dbReference type="PANTHER" id="PTHR43649:SF29">
    <property type="entry name" value="OSMOPROTECTIVE COMPOUNDS-BINDING PROTEIN GGTB"/>
    <property type="match status" value="1"/>
</dbReference>
<dbReference type="InParanoid" id="A0A420XQG0"/>
<accession>A0A420XQG0</accession>
<feature type="chain" id="PRO_5039672620" evidence="3">
    <location>
        <begin position="23"/>
        <end position="448"/>
    </location>
</feature>
<dbReference type="RefSeq" id="WP_231121670.1">
    <property type="nucleotide sequence ID" value="NZ_RBWV01000011.1"/>
</dbReference>
<dbReference type="InterPro" id="IPR006059">
    <property type="entry name" value="SBP"/>
</dbReference>
<name>A0A420XQG0_9ACTN</name>
<sequence length="448" mass="46051">MARVIKGRVRVASAAAAVSSLAVLLAACGGSSSGGSGASSSSGTGGGSSAKSLSFLAINENTTIPTTLTSLSQKECAAENKAQPLQIKKQAQGTLDQQLQLLAGQKALPQLFISANSPDLTKQLFDSGAILDTGEAATSAGVSDDVLPAASSSIKALYDGKQIVLPTELNIEGIWYNKKLLADKGISVPTTWDELTAAFAKLKAAGVQPISNAGKGGDGWGITRWVGNYILRDQGADALKAVKDGSAKLTDAKYVADAQAIADLGKKGYFGKSPTSIDYATALNTFMTGKAGFIYMGSWALAAFNDPKQNAIGADNIGFMSFPTVSGGSGTADQTPANVGTALAVSKTAYDKDPATQAWVKCIIANYGTVALRDSSQITGFKVASGVTVPPLSQDIQTKISNIKDSVLWFEAYFPTKATTSSQNNGGLLGSGKLSGEQFMKTVSADLG</sequence>
<dbReference type="Pfam" id="PF01547">
    <property type="entry name" value="SBP_bac_1"/>
    <property type="match status" value="1"/>
</dbReference>
<evidence type="ECO:0000313" key="4">
    <source>
        <dbReference type="EMBL" id="RKS75474.1"/>
    </source>
</evidence>
<reference evidence="4 5" key="1">
    <citation type="submission" date="2018-10" db="EMBL/GenBank/DDBJ databases">
        <title>Genomic Encyclopedia of Archaeal and Bacterial Type Strains, Phase II (KMG-II): from individual species to whole genera.</title>
        <authorList>
            <person name="Goeker M."/>
        </authorList>
    </citation>
    <scope>NUCLEOTIDE SEQUENCE [LARGE SCALE GENOMIC DNA]</scope>
    <source>
        <strain evidence="4 5">RP-AC37</strain>
    </source>
</reference>
<organism evidence="4 5">
    <name type="scientific">Motilibacter peucedani</name>
    <dbReference type="NCBI Taxonomy" id="598650"/>
    <lineage>
        <taxon>Bacteria</taxon>
        <taxon>Bacillati</taxon>
        <taxon>Actinomycetota</taxon>
        <taxon>Actinomycetes</taxon>
        <taxon>Motilibacterales</taxon>
        <taxon>Motilibacteraceae</taxon>
        <taxon>Motilibacter</taxon>
    </lineage>
</organism>
<evidence type="ECO:0000256" key="1">
    <source>
        <dbReference type="ARBA" id="ARBA00008520"/>
    </source>
</evidence>
<dbReference type="EMBL" id="RBWV01000011">
    <property type="protein sequence ID" value="RKS75474.1"/>
    <property type="molecule type" value="Genomic_DNA"/>
</dbReference>
<feature type="signal peptide" evidence="3">
    <location>
        <begin position="1"/>
        <end position="22"/>
    </location>
</feature>
<evidence type="ECO:0000256" key="3">
    <source>
        <dbReference type="SAM" id="SignalP"/>
    </source>
</evidence>
<dbReference type="AlphaFoldDB" id="A0A420XQG0"/>
<comment type="caution">
    <text evidence="4">The sequence shown here is derived from an EMBL/GenBank/DDBJ whole genome shotgun (WGS) entry which is preliminary data.</text>
</comment>
<dbReference type="Proteomes" id="UP000281955">
    <property type="component" value="Unassembled WGS sequence"/>
</dbReference>
<evidence type="ECO:0000256" key="2">
    <source>
        <dbReference type="ARBA" id="ARBA00022448"/>
    </source>
</evidence>
<keyword evidence="2" id="KW-0813">Transport</keyword>
<dbReference type="PROSITE" id="PS51257">
    <property type="entry name" value="PROKAR_LIPOPROTEIN"/>
    <property type="match status" value="1"/>
</dbReference>
<protein>
    <submittedName>
        <fullName evidence="4">Raffinose/stachyose/melibiose transport system substrate-binding protein</fullName>
    </submittedName>
</protein>
<dbReference type="PANTHER" id="PTHR43649">
    <property type="entry name" value="ARABINOSE-BINDING PROTEIN-RELATED"/>
    <property type="match status" value="1"/>
</dbReference>
<dbReference type="SUPFAM" id="SSF53850">
    <property type="entry name" value="Periplasmic binding protein-like II"/>
    <property type="match status" value="1"/>
</dbReference>
<proteinExistence type="inferred from homology"/>
<keyword evidence="5" id="KW-1185">Reference proteome</keyword>
<comment type="similarity">
    <text evidence="1">Belongs to the bacterial solute-binding protein 1 family.</text>
</comment>
<dbReference type="Gene3D" id="3.40.190.10">
    <property type="entry name" value="Periplasmic binding protein-like II"/>
    <property type="match status" value="2"/>
</dbReference>